<dbReference type="GO" id="GO:0003700">
    <property type="term" value="F:DNA-binding transcription factor activity"/>
    <property type="evidence" value="ECO:0007669"/>
    <property type="project" value="InterPro"/>
</dbReference>
<accession>A0A6C0GMY7</accession>
<sequence length="290" mass="33652">MERTANIYYPKTSPENIFIRQIWSTKDIQPDKRTEKILPKGTAEIIFNLSEGIHCYKTDEKNAFYLPKYFINGINLNPINLSISRQYFIGIQFNIFALKYIFKIPTVEFNDQVLEGSLVCKSLDRLAEKLSESSSFHEQAEIILQWFKGKIKDCPGLETKNRIIHLHADPDIIHLSPKTIGEKYNITPRHLSRLCVEYLGMCTEDVILYRKYLSSLYQIHHPHQSLTQITYDCGYYDQSHFVRTFKLFTGLTPKQYRKVASGLPGHIFEVSAEKAITLHSTKSQLQILLV</sequence>
<dbReference type="AlphaFoldDB" id="A0A6C0GMY7"/>
<evidence type="ECO:0000313" key="6">
    <source>
        <dbReference type="Proteomes" id="UP000480178"/>
    </source>
</evidence>
<dbReference type="PANTHER" id="PTHR43280:SF2">
    <property type="entry name" value="HTH-TYPE TRANSCRIPTIONAL REGULATOR EXSA"/>
    <property type="match status" value="1"/>
</dbReference>
<keyword evidence="3" id="KW-0804">Transcription</keyword>
<evidence type="ECO:0000256" key="3">
    <source>
        <dbReference type="ARBA" id="ARBA00023163"/>
    </source>
</evidence>
<dbReference type="PROSITE" id="PS01124">
    <property type="entry name" value="HTH_ARAC_FAMILY_2"/>
    <property type="match status" value="1"/>
</dbReference>
<dbReference type="EMBL" id="CP048222">
    <property type="protein sequence ID" value="QHT69396.1"/>
    <property type="molecule type" value="Genomic_DNA"/>
</dbReference>
<keyword evidence="6" id="KW-1185">Reference proteome</keyword>
<dbReference type="RefSeq" id="WP_162445385.1">
    <property type="nucleotide sequence ID" value="NZ_CP048222.1"/>
</dbReference>
<dbReference type="KEGG" id="rhoz:GXP67_23520"/>
<dbReference type="Pfam" id="PF20240">
    <property type="entry name" value="DUF6597"/>
    <property type="match status" value="1"/>
</dbReference>
<dbReference type="GO" id="GO:0043565">
    <property type="term" value="F:sequence-specific DNA binding"/>
    <property type="evidence" value="ECO:0007669"/>
    <property type="project" value="InterPro"/>
</dbReference>
<dbReference type="PRINTS" id="PR00032">
    <property type="entry name" value="HTHARAC"/>
</dbReference>
<reference evidence="5 6" key="1">
    <citation type="submission" date="2020-01" db="EMBL/GenBank/DDBJ databases">
        <authorList>
            <person name="Kim M.K."/>
        </authorList>
    </citation>
    <scope>NUCLEOTIDE SEQUENCE [LARGE SCALE GENOMIC DNA]</scope>
    <source>
        <strain evidence="5 6">172606-1</strain>
    </source>
</reference>
<dbReference type="SMART" id="SM00342">
    <property type="entry name" value="HTH_ARAC"/>
    <property type="match status" value="1"/>
</dbReference>
<dbReference type="Gene3D" id="1.10.10.60">
    <property type="entry name" value="Homeodomain-like"/>
    <property type="match status" value="1"/>
</dbReference>
<dbReference type="Proteomes" id="UP000480178">
    <property type="component" value="Chromosome"/>
</dbReference>
<dbReference type="PANTHER" id="PTHR43280">
    <property type="entry name" value="ARAC-FAMILY TRANSCRIPTIONAL REGULATOR"/>
    <property type="match status" value="1"/>
</dbReference>
<keyword evidence="1" id="KW-0805">Transcription regulation</keyword>
<dbReference type="SUPFAM" id="SSF46689">
    <property type="entry name" value="Homeodomain-like"/>
    <property type="match status" value="1"/>
</dbReference>
<evidence type="ECO:0000256" key="2">
    <source>
        <dbReference type="ARBA" id="ARBA00023125"/>
    </source>
</evidence>
<proteinExistence type="predicted"/>
<dbReference type="InterPro" id="IPR018060">
    <property type="entry name" value="HTH_AraC"/>
</dbReference>
<dbReference type="InterPro" id="IPR009057">
    <property type="entry name" value="Homeodomain-like_sf"/>
</dbReference>
<evidence type="ECO:0000313" key="5">
    <source>
        <dbReference type="EMBL" id="QHT69396.1"/>
    </source>
</evidence>
<dbReference type="InterPro" id="IPR046532">
    <property type="entry name" value="DUF6597"/>
</dbReference>
<dbReference type="Pfam" id="PF12833">
    <property type="entry name" value="HTH_18"/>
    <property type="match status" value="1"/>
</dbReference>
<keyword evidence="2" id="KW-0238">DNA-binding</keyword>
<evidence type="ECO:0000256" key="1">
    <source>
        <dbReference type="ARBA" id="ARBA00023015"/>
    </source>
</evidence>
<name>A0A6C0GMY7_9BACT</name>
<dbReference type="InterPro" id="IPR020449">
    <property type="entry name" value="Tscrpt_reg_AraC-type_HTH"/>
</dbReference>
<evidence type="ECO:0000259" key="4">
    <source>
        <dbReference type="PROSITE" id="PS01124"/>
    </source>
</evidence>
<gene>
    <name evidence="5" type="ORF">GXP67_23520</name>
</gene>
<organism evidence="5 6">
    <name type="scientific">Rhodocytophaga rosea</name>
    <dbReference type="NCBI Taxonomy" id="2704465"/>
    <lineage>
        <taxon>Bacteria</taxon>
        <taxon>Pseudomonadati</taxon>
        <taxon>Bacteroidota</taxon>
        <taxon>Cytophagia</taxon>
        <taxon>Cytophagales</taxon>
        <taxon>Rhodocytophagaceae</taxon>
        <taxon>Rhodocytophaga</taxon>
    </lineage>
</organism>
<feature type="domain" description="HTH araC/xylS-type" evidence="4">
    <location>
        <begin position="158"/>
        <end position="259"/>
    </location>
</feature>
<protein>
    <submittedName>
        <fullName evidence="5">AraC family transcriptional regulator</fullName>
    </submittedName>
</protein>